<dbReference type="Proteomes" id="UP000307074">
    <property type="component" value="Chromosome"/>
</dbReference>
<dbReference type="InterPro" id="IPR018330">
    <property type="entry name" value="RecT_fam"/>
</dbReference>
<name>A0A5B7Y100_LEVBR</name>
<protein>
    <submittedName>
        <fullName evidence="2">Uncharacterized protein</fullName>
    </submittedName>
</protein>
<dbReference type="GO" id="GO:0006259">
    <property type="term" value="P:DNA metabolic process"/>
    <property type="evidence" value="ECO:0007669"/>
    <property type="project" value="InterPro"/>
</dbReference>
<reference evidence="2 3" key="1">
    <citation type="submission" date="2018-07" db="EMBL/GenBank/DDBJ databases">
        <authorList>
            <person name="Feyereisen M."/>
        </authorList>
    </citation>
    <scope>NUCLEOTIDE SEQUENCE [LARGE SCALE GENOMIC DNA]</scope>
    <source>
        <strain evidence="2 3">UCCLBBS449</strain>
    </source>
</reference>
<organism evidence="2 3">
    <name type="scientific">Levilactobacillus brevis</name>
    <name type="common">Lactobacillus brevis</name>
    <dbReference type="NCBI Taxonomy" id="1580"/>
    <lineage>
        <taxon>Bacteria</taxon>
        <taxon>Bacillati</taxon>
        <taxon>Bacillota</taxon>
        <taxon>Bacilli</taxon>
        <taxon>Lactobacillales</taxon>
        <taxon>Lactobacillaceae</taxon>
        <taxon>Levilactobacillus</taxon>
    </lineage>
</organism>
<proteinExistence type="predicted"/>
<sequence length="353" mass="38883">MATNEVAETQRSLDAGVQNQINQMMNQENGLKLPANYAVGNALKSAFFALKSSNDGDLIQIAAHVPETKTSIANALMDMVVQGLTPAKTQVYFIKYGQKVQMQRSYFGTQAALKRLSEVDDCWANVVHDGDDFEISAEDDRLMVTKWKPTLEGLDGQIKYVYAVIKMADGTHQYTVMTFKQIQNSWSQTRSKGAVQNKFSDEMAKRTVLNRAAKNILNTSDDSDLVVGAISNTTSNEYDDDQAAKDVTPKKVTDLIGNVDTEKPTPPEPVEQAETDEPAEQEESVNTDTGKSSSDEIRSIENMNPGDKQDKDTVNKILDGLEESENHKGDGDDANSTEEGQGELFPPDVHSKF</sequence>
<dbReference type="RefSeq" id="WP_042749406.1">
    <property type="nucleotide sequence ID" value="NZ_CP031198.1"/>
</dbReference>
<feature type="compositionally biased region" description="Acidic residues" evidence="1">
    <location>
        <begin position="271"/>
        <end position="285"/>
    </location>
</feature>
<gene>
    <name evidence="2" type="ORF">UCCLBBS449_1656</name>
</gene>
<evidence type="ECO:0000313" key="2">
    <source>
        <dbReference type="EMBL" id="QCZ53591.1"/>
    </source>
</evidence>
<evidence type="ECO:0000256" key="1">
    <source>
        <dbReference type="SAM" id="MobiDB-lite"/>
    </source>
</evidence>
<feature type="region of interest" description="Disordered" evidence="1">
    <location>
        <begin position="256"/>
        <end position="353"/>
    </location>
</feature>
<dbReference type="GO" id="GO:0003677">
    <property type="term" value="F:DNA binding"/>
    <property type="evidence" value="ECO:0007669"/>
    <property type="project" value="InterPro"/>
</dbReference>
<dbReference type="Pfam" id="PF03837">
    <property type="entry name" value="RecT"/>
    <property type="match status" value="1"/>
</dbReference>
<accession>A0A5B7Y100</accession>
<evidence type="ECO:0000313" key="3">
    <source>
        <dbReference type="Proteomes" id="UP000307074"/>
    </source>
</evidence>
<dbReference type="AlphaFoldDB" id="A0A5B7Y100"/>
<dbReference type="EMBL" id="CP031198">
    <property type="protein sequence ID" value="QCZ53591.1"/>
    <property type="molecule type" value="Genomic_DNA"/>
</dbReference>